<keyword evidence="3 6" id="KW-0812">Transmembrane</keyword>
<keyword evidence="2" id="KW-1003">Cell membrane</keyword>
<evidence type="ECO:0000313" key="8">
    <source>
        <dbReference type="EMBL" id="MFD2730081.1"/>
    </source>
</evidence>
<dbReference type="InterPro" id="IPR004869">
    <property type="entry name" value="MMPL_dom"/>
</dbReference>
<feature type="transmembrane region" description="Helical" evidence="6">
    <location>
        <begin position="272"/>
        <end position="296"/>
    </location>
</feature>
<feature type="transmembrane region" description="Helical" evidence="6">
    <location>
        <begin position="664"/>
        <end position="682"/>
    </location>
</feature>
<dbReference type="PANTHER" id="PTHR33406">
    <property type="entry name" value="MEMBRANE PROTEIN MJ1562-RELATED"/>
    <property type="match status" value="1"/>
</dbReference>
<evidence type="ECO:0000256" key="2">
    <source>
        <dbReference type="ARBA" id="ARBA00022475"/>
    </source>
</evidence>
<organism evidence="8 9">
    <name type="scientific">Pedobacter alpinus</name>
    <dbReference type="NCBI Taxonomy" id="1590643"/>
    <lineage>
        <taxon>Bacteria</taxon>
        <taxon>Pseudomonadati</taxon>
        <taxon>Bacteroidota</taxon>
        <taxon>Sphingobacteriia</taxon>
        <taxon>Sphingobacteriales</taxon>
        <taxon>Sphingobacteriaceae</taxon>
        <taxon>Pedobacter</taxon>
    </lineage>
</organism>
<feature type="transmembrane region" description="Helical" evidence="6">
    <location>
        <begin position="317"/>
        <end position="338"/>
    </location>
</feature>
<dbReference type="InterPro" id="IPR050545">
    <property type="entry name" value="Mycobact_MmpL"/>
</dbReference>
<evidence type="ECO:0000256" key="6">
    <source>
        <dbReference type="SAM" id="Phobius"/>
    </source>
</evidence>
<sequence>MIWNKLSYFIINNRKSLLFIFVVITLLFFWKAREIKIAFNPGKILPSTDSTYIKYQNFRQKFGDDGNVMVLGVQNNNLFHQQFYQNWQKLHIKIEQTKGVKQVLSISNFVSLQKDTINKRFNLIKPDTKIALIPIYLDSIAKTLYKLPFYKNILFNDNKTATIMAITLDSNVLKSAKKIALIKAIEKNVNNFEKAQNTEVHISGLAYIKTVLSELVAKEFALFLALTILISGCFLAIFFKSFSSVFYPIILVICGVIWSVAFMVIFDFNITLLTGVIAPLMVIIGIPNSILIINKYQFEYQIHQNKKTALLLTIEKIGATIFIANLTTAIGFAVLYFTNSNVLQEFGITAAIGVMFTWLICLIILPIIFSFLAPPVIKEHQPLVEKKWITLFLEWVEKLVIYKLKAIYVTTLLLIIIAVLGVYQIKTNGFVVDDLPKSNAVYQDLKFFEDKFNGVLPLELEISNRKKNNIIKLSTLNKIDDLERLLKEYPAFGKAISLNNAVKYATQTFYNGNPNYYRTPNQFEGSFILEYVSNSGKGTNMTKSFVDSAKSSTRFTIQMKDIGSENVNNLIAKLKPRVDSVFNPKIYDVILTGPVIMYVEGTNYLVKNLKQSLILAIFLISLVMWFLFRSIKMVLISLIPNLIPLLITAGVMGFIGLALKPSTVLIFSIALGIASDQTIYFLTRYQQELKAGNFNILTIIKNTIKETGFSMIYTSIILFFGFGVFMFSTFGGTVALGGLLAITLLTSMLFNLIFLPALLISVYLKKDIEPVKI</sequence>
<feature type="transmembrane region" description="Helical" evidence="6">
    <location>
        <begin position="406"/>
        <end position="425"/>
    </location>
</feature>
<feature type="transmembrane region" description="Helical" evidence="6">
    <location>
        <begin position="612"/>
        <end position="628"/>
    </location>
</feature>
<dbReference type="EMBL" id="JBHULV010000001">
    <property type="protein sequence ID" value="MFD2730081.1"/>
    <property type="molecule type" value="Genomic_DNA"/>
</dbReference>
<keyword evidence="5 6" id="KW-0472">Membrane</keyword>
<dbReference type="PROSITE" id="PS50156">
    <property type="entry name" value="SSD"/>
    <property type="match status" value="2"/>
</dbReference>
<feature type="transmembrane region" description="Helical" evidence="6">
    <location>
        <begin position="635"/>
        <end position="658"/>
    </location>
</feature>
<dbReference type="Proteomes" id="UP001597546">
    <property type="component" value="Unassembled WGS sequence"/>
</dbReference>
<dbReference type="Gene3D" id="1.20.1640.10">
    <property type="entry name" value="Multidrug efflux transporter AcrB transmembrane domain"/>
    <property type="match status" value="2"/>
</dbReference>
<comment type="caution">
    <text evidence="8">The sequence shown here is derived from an EMBL/GenBank/DDBJ whole genome shotgun (WGS) entry which is preliminary data.</text>
</comment>
<gene>
    <name evidence="8" type="ORF">ACFSSE_00030</name>
</gene>
<evidence type="ECO:0000256" key="1">
    <source>
        <dbReference type="ARBA" id="ARBA00004651"/>
    </source>
</evidence>
<dbReference type="PANTHER" id="PTHR33406:SF12">
    <property type="entry name" value="BLR2997 PROTEIN"/>
    <property type="match status" value="1"/>
</dbReference>
<keyword evidence="4 6" id="KW-1133">Transmembrane helix</keyword>
<feature type="transmembrane region" description="Helical" evidence="6">
    <location>
        <begin position="350"/>
        <end position="373"/>
    </location>
</feature>
<dbReference type="SUPFAM" id="SSF82866">
    <property type="entry name" value="Multidrug efflux transporter AcrB transmembrane domain"/>
    <property type="match status" value="2"/>
</dbReference>
<protein>
    <submittedName>
        <fullName evidence="8">RND family transporter</fullName>
    </submittedName>
</protein>
<accession>A0ABW5TLV3</accession>
<proteinExistence type="predicted"/>
<keyword evidence="9" id="KW-1185">Reference proteome</keyword>
<evidence type="ECO:0000256" key="5">
    <source>
        <dbReference type="ARBA" id="ARBA00023136"/>
    </source>
</evidence>
<reference evidence="9" key="1">
    <citation type="journal article" date="2019" name="Int. J. Syst. Evol. Microbiol.">
        <title>The Global Catalogue of Microorganisms (GCM) 10K type strain sequencing project: providing services to taxonomists for standard genome sequencing and annotation.</title>
        <authorList>
            <consortium name="The Broad Institute Genomics Platform"/>
            <consortium name="The Broad Institute Genome Sequencing Center for Infectious Disease"/>
            <person name="Wu L."/>
            <person name="Ma J."/>
        </authorList>
    </citation>
    <scope>NUCLEOTIDE SEQUENCE [LARGE SCALE GENOMIC DNA]</scope>
    <source>
        <strain evidence="9">KCTC 42456</strain>
    </source>
</reference>
<feature type="domain" description="SSD" evidence="7">
    <location>
        <begin position="249"/>
        <end position="371"/>
    </location>
</feature>
<feature type="transmembrane region" description="Helical" evidence="6">
    <location>
        <begin position="711"/>
        <end position="730"/>
    </location>
</feature>
<dbReference type="RefSeq" id="WP_379044987.1">
    <property type="nucleotide sequence ID" value="NZ_JBHSKW010000050.1"/>
</dbReference>
<comment type="subcellular location">
    <subcellularLocation>
        <location evidence="1">Cell membrane</location>
        <topology evidence="1">Multi-pass membrane protein</topology>
    </subcellularLocation>
</comment>
<feature type="domain" description="SSD" evidence="7">
    <location>
        <begin position="633"/>
        <end position="761"/>
    </location>
</feature>
<evidence type="ECO:0000256" key="3">
    <source>
        <dbReference type="ARBA" id="ARBA00022692"/>
    </source>
</evidence>
<name>A0ABW5TLV3_9SPHI</name>
<feature type="transmembrane region" description="Helical" evidence="6">
    <location>
        <begin position="246"/>
        <end position="266"/>
    </location>
</feature>
<dbReference type="InterPro" id="IPR000731">
    <property type="entry name" value="SSD"/>
</dbReference>
<evidence type="ECO:0000259" key="7">
    <source>
        <dbReference type="PROSITE" id="PS50156"/>
    </source>
</evidence>
<evidence type="ECO:0000256" key="4">
    <source>
        <dbReference type="ARBA" id="ARBA00022989"/>
    </source>
</evidence>
<feature type="transmembrane region" description="Helical" evidence="6">
    <location>
        <begin position="220"/>
        <end position="239"/>
    </location>
</feature>
<evidence type="ECO:0000313" key="9">
    <source>
        <dbReference type="Proteomes" id="UP001597546"/>
    </source>
</evidence>
<dbReference type="Pfam" id="PF03176">
    <property type="entry name" value="MMPL"/>
    <property type="match status" value="2"/>
</dbReference>
<feature type="transmembrane region" description="Helical" evidence="6">
    <location>
        <begin position="736"/>
        <end position="764"/>
    </location>
</feature>